<keyword evidence="6 8" id="KW-1133">Transmembrane helix</keyword>
<dbReference type="Pfam" id="PF00528">
    <property type="entry name" value="BPD_transp_1"/>
    <property type="match status" value="2"/>
</dbReference>
<evidence type="ECO:0000256" key="2">
    <source>
        <dbReference type="ARBA" id="ARBA00022448"/>
    </source>
</evidence>
<feature type="transmembrane region" description="Helical" evidence="8">
    <location>
        <begin position="280"/>
        <end position="297"/>
    </location>
</feature>
<keyword evidence="12" id="KW-1185">Reference proteome</keyword>
<dbReference type="InterPro" id="IPR000515">
    <property type="entry name" value="MetI-like"/>
</dbReference>
<organism evidence="11 12">
    <name type="scientific">Pseudonocardia nematodicida</name>
    <dbReference type="NCBI Taxonomy" id="1206997"/>
    <lineage>
        <taxon>Bacteria</taxon>
        <taxon>Bacillati</taxon>
        <taxon>Actinomycetota</taxon>
        <taxon>Actinomycetes</taxon>
        <taxon>Pseudonocardiales</taxon>
        <taxon>Pseudonocardiaceae</taxon>
        <taxon>Pseudonocardia</taxon>
    </lineage>
</organism>
<dbReference type="RefSeq" id="WP_349301049.1">
    <property type="nucleotide sequence ID" value="NZ_JBEDNQ010000012.1"/>
</dbReference>
<evidence type="ECO:0000259" key="10">
    <source>
        <dbReference type="PROSITE" id="PS50928"/>
    </source>
</evidence>
<keyword evidence="7 8" id="KW-0472">Membrane</keyword>
<feature type="transmembrane region" description="Helical" evidence="8">
    <location>
        <begin position="563"/>
        <end position="584"/>
    </location>
</feature>
<feature type="transmembrane region" description="Helical" evidence="8">
    <location>
        <begin position="161"/>
        <end position="187"/>
    </location>
</feature>
<comment type="caution">
    <text evidence="11">The sequence shown here is derived from an EMBL/GenBank/DDBJ whole genome shotgun (WGS) entry which is preliminary data.</text>
</comment>
<accession>A0ABV1KJ68</accession>
<feature type="transmembrane region" description="Helical" evidence="8">
    <location>
        <begin position="226"/>
        <end position="244"/>
    </location>
</feature>
<comment type="subcellular location">
    <subcellularLocation>
        <location evidence="1">Cell inner membrane</location>
        <topology evidence="1">Multi-pass membrane protein</topology>
    </subcellularLocation>
    <subcellularLocation>
        <location evidence="8">Cell membrane</location>
        <topology evidence="8">Multi-pass membrane protein</topology>
    </subcellularLocation>
</comment>
<evidence type="ECO:0000256" key="1">
    <source>
        <dbReference type="ARBA" id="ARBA00004429"/>
    </source>
</evidence>
<evidence type="ECO:0000256" key="6">
    <source>
        <dbReference type="ARBA" id="ARBA00022989"/>
    </source>
</evidence>
<dbReference type="Gene3D" id="1.10.3720.10">
    <property type="entry name" value="MetI-like"/>
    <property type="match status" value="2"/>
</dbReference>
<evidence type="ECO:0000313" key="12">
    <source>
        <dbReference type="Proteomes" id="UP001494902"/>
    </source>
</evidence>
<gene>
    <name evidence="11" type="ORF">WIS52_26220</name>
</gene>
<feature type="transmembrane region" description="Helical" evidence="8">
    <location>
        <begin position="427"/>
        <end position="448"/>
    </location>
</feature>
<feature type="transmembrane region" description="Helical" evidence="8">
    <location>
        <begin position="327"/>
        <end position="349"/>
    </location>
</feature>
<name>A0ABV1KJ68_9PSEU</name>
<keyword evidence="5 8" id="KW-0812">Transmembrane</keyword>
<keyword evidence="3" id="KW-1003">Cell membrane</keyword>
<protein>
    <submittedName>
        <fullName evidence="11">Iron ABC transporter permease</fullName>
    </submittedName>
</protein>
<feature type="transmembrane region" description="Helical" evidence="8">
    <location>
        <begin position="504"/>
        <end position="526"/>
    </location>
</feature>
<feature type="domain" description="ABC transmembrane type-1" evidence="10">
    <location>
        <begin position="91"/>
        <end position="298"/>
    </location>
</feature>
<dbReference type="InterPro" id="IPR035906">
    <property type="entry name" value="MetI-like_sf"/>
</dbReference>
<dbReference type="PANTHER" id="PTHR43357:SF4">
    <property type="entry name" value="INNER MEMBRANE ABC TRANSPORTER PERMEASE PROTEIN YDCV"/>
    <property type="match status" value="1"/>
</dbReference>
<keyword evidence="4" id="KW-0997">Cell inner membrane</keyword>
<feature type="transmembrane region" description="Helical" evidence="8">
    <location>
        <begin position="35"/>
        <end position="59"/>
    </location>
</feature>
<evidence type="ECO:0000256" key="7">
    <source>
        <dbReference type="ARBA" id="ARBA00023136"/>
    </source>
</evidence>
<reference evidence="11 12" key="1">
    <citation type="submission" date="2024-03" db="EMBL/GenBank/DDBJ databases">
        <title>Draft genome sequence of Pseudonocardia nematodicida JCM 31783.</title>
        <authorList>
            <person name="Butdee W."/>
            <person name="Duangmal K."/>
        </authorList>
    </citation>
    <scope>NUCLEOTIDE SEQUENCE [LARGE SCALE GENOMIC DNA]</scope>
    <source>
        <strain evidence="11 12">JCM 31783</strain>
    </source>
</reference>
<comment type="similarity">
    <text evidence="8">Belongs to the binding-protein-dependent transport system permease family.</text>
</comment>
<feature type="transmembrane region" description="Helical" evidence="8">
    <location>
        <begin position="129"/>
        <end position="149"/>
    </location>
</feature>
<dbReference type="CDD" id="cd06261">
    <property type="entry name" value="TM_PBP2"/>
    <property type="match status" value="2"/>
</dbReference>
<dbReference type="PROSITE" id="PS50928">
    <property type="entry name" value="ABC_TM1"/>
    <property type="match status" value="2"/>
</dbReference>
<evidence type="ECO:0000256" key="5">
    <source>
        <dbReference type="ARBA" id="ARBA00022692"/>
    </source>
</evidence>
<dbReference type="EMBL" id="JBEDNQ010000012">
    <property type="protein sequence ID" value="MEQ3553984.1"/>
    <property type="molecule type" value="Genomic_DNA"/>
</dbReference>
<evidence type="ECO:0000256" key="4">
    <source>
        <dbReference type="ARBA" id="ARBA00022519"/>
    </source>
</evidence>
<feature type="transmembrane region" description="Helical" evidence="8">
    <location>
        <begin position="393"/>
        <end position="415"/>
    </location>
</feature>
<keyword evidence="2 8" id="KW-0813">Transport</keyword>
<proteinExistence type="inferred from homology"/>
<evidence type="ECO:0000313" key="11">
    <source>
        <dbReference type="EMBL" id="MEQ3553984.1"/>
    </source>
</evidence>
<feature type="transmembrane region" description="Helical" evidence="8">
    <location>
        <begin position="454"/>
        <end position="472"/>
    </location>
</feature>
<evidence type="ECO:0000256" key="9">
    <source>
        <dbReference type="SAM" id="MobiDB-lite"/>
    </source>
</evidence>
<feature type="transmembrane region" description="Helical" evidence="8">
    <location>
        <begin position="95"/>
        <end position="117"/>
    </location>
</feature>
<feature type="domain" description="ABC transmembrane type-1" evidence="10">
    <location>
        <begin position="389"/>
        <end position="580"/>
    </location>
</feature>
<evidence type="ECO:0000256" key="8">
    <source>
        <dbReference type="RuleBase" id="RU363032"/>
    </source>
</evidence>
<sequence length="588" mass="63795">MSAPTLPPEPPLVQPEPEQGRRPDRGGGTTRLVRWLPVTVLVVLLSFLVVLPVGMLVYASFSDVAPRPGAEPSFTLDNYRGLLTPGVGSALLNSVLVSLGGTVAALVMGGGLAWLVTRTNVPCKRLLQVAGIAPLFISSMIGALAWALLSSPRTGYLNQALVALGIPFTFNVYSLTGMILVFGLYYAPYAFMFVQSALSLMNPELEEAGEAHGATKVRVARRVSFPLIKPAVMGAAILVFVLIFENFPIPTILGARERVDTIPSQIYRLIVSAPPDANRAASLGMILMAIMVTLVYIQRRVLAAREYTTVSGKGFKPRVNDIGRWKWVGLGAGLAYLFLAVVLPAFALLQSSLRSHQYIGSFADLFVLSDLSPDAFTSMLTYGPFQLGLRNTLILGVLTAVIGGLLHFVLAYTVLRTRSPGRGLLEYLAMAPVGIPALVIGMGFLWGWTTLDLLPIYGTLVILALAYIARFMPQGFRGVASSITQVHPDLEDSAIVSGANRIRAVWRITLPLIRVGVVSTMLLLFILSMRELSTSIFLFSAETRILSVVIFEQWESGRWPRAAAISIIYSSLLMVLTVISRKWFKTEG</sequence>
<dbReference type="Proteomes" id="UP001494902">
    <property type="component" value="Unassembled WGS sequence"/>
</dbReference>
<feature type="region of interest" description="Disordered" evidence="9">
    <location>
        <begin position="1"/>
        <end position="28"/>
    </location>
</feature>
<dbReference type="PANTHER" id="PTHR43357">
    <property type="entry name" value="INNER MEMBRANE ABC TRANSPORTER PERMEASE PROTEIN YDCV"/>
    <property type="match status" value="1"/>
</dbReference>
<evidence type="ECO:0000256" key="3">
    <source>
        <dbReference type="ARBA" id="ARBA00022475"/>
    </source>
</evidence>
<feature type="compositionally biased region" description="Pro residues" evidence="9">
    <location>
        <begin position="1"/>
        <end position="14"/>
    </location>
</feature>
<dbReference type="SUPFAM" id="SSF161098">
    <property type="entry name" value="MetI-like"/>
    <property type="match status" value="2"/>
</dbReference>